<dbReference type="HOGENOM" id="CLU_065010_0_0_1"/>
<dbReference type="Proteomes" id="UP000029964">
    <property type="component" value="Unassembled WGS sequence"/>
</dbReference>
<dbReference type="SUPFAM" id="SSF48452">
    <property type="entry name" value="TPR-like"/>
    <property type="match status" value="1"/>
</dbReference>
<sequence length="337" mass="37952">MRSKVARCANLQSVRTNHPQQIPAVTRISALLSRRQPVSSSSRLVFSTGYLRSDRRAQVPRLQIRKQTSSFSSMASLESILTPALLSEIRDFWFGHIDGDDALILPDQKHLQPWFAGGDEFDKLCTQRFIPTLQAIRGSGVTTGEQIIDAAKPQGPLDWLSLVLLLDQLPRNCYRGDEAAVAFNVFDPLARDVAEAAMERGIPDEDPQIRWFLCRRMWFYLPLMHSEDLALHERATAAYARLVADTEALVAPSESGQQQDGADEFRGQAARVVADQKERAVNMALYQAEFERKHLEIIQRFGRYPHRNKALGREPTAEELEYLANGGETFSSNGKKN</sequence>
<evidence type="ECO:0000313" key="1">
    <source>
        <dbReference type="EMBL" id="KFH45345.1"/>
    </source>
</evidence>
<dbReference type="STRING" id="857340.A0A086T7L3"/>
<dbReference type="OrthoDB" id="414698at2759"/>
<dbReference type="EMBL" id="JPKY01000033">
    <property type="protein sequence ID" value="KFH45345.1"/>
    <property type="molecule type" value="Genomic_DNA"/>
</dbReference>
<proteinExistence type="predicted"/>
<dbReference type="InterPro" id="IPR011990">
    <property type="entry name" value="TPR-like_helical_dom_sf"/>
</dbReference>
<dbReference type="Pfam" id="PF06041">
    <property type="entry name" value="DUF924"/>
    <property type="match status" value="1"/>
</dbReference>
<organism evidence="1 2">
    <name type="scientific">Hapsidospora chrysogenum (strain ATCC 11550 / CBS 779.69 / DSM 880 / IAM 14645 / JCM 23072 / IMI 49137)</name>
    <name type="common">Acremonium chrysogenum</name>
    <dbReference type="NCBI Taxonomy" id="857340"/>
    <lineage>
        <taxon>Eukaryota</taxon>
        <taxon>Fungi</taxon>
        <taxon>Dikarya</taxon>
        <taxon>Ascomycota</taxon>
        <taxon>Pezizomycotina</taxon>
        <taxon>Sordariomycetes</taxon>
        <taxon>Hypocreomycetidae</taxon>
        <taxon>Hypocreales</taxon>
        <taxon>Bionectriaceae</taxon>
        <taxon>Hapsidospora</taxon>
    </lineage>
</organism>
<dbReference type="Gene3D" id="1.20.58.320">
    <property type="entry name" value="TPR-like"/>
    <property type="match status" value="1"/>
</dbReference>
<keyword evidence="2" id="KW-1185">Reference proteome</keyword>
<reference evidence="2" key="1">
    <citation type="journal article" date="2014" name="Genome Announc.">
        <title>Genome sequence and annotation of Acremonium chrysogenum, producer of the beta-lactam antibiotic cephalosporin C.</title>
        <authorList>
            <person name="Terfehr D."/>
            <person name="Dahlmann T.A."/>
            <person name="Specht T."/>
            <person name="Zadra I."/>
            <person name="Kuernsteiner H."/>
            <person name="Kueck U."/>
        </authorList>
    </citation>
    <scope>NUCLEOTIDE SEQUENCE [LARGE SCALE GENOMIC DNA]</scope>
    <source>
        <strain evidence="2">ATCC 11550 / CBS 779.69 / DSM 880 / IAM 14645 / JCM 23072 / IMI 49137</strain>
    </source>
</reference>
<evidence type="ECO:0008006" key="3">
    <source>
        <dbReference type="Google" id="ProtNLM"/>
    </source>
</evidence>
<comment type="caution">
    <text evidence="1">The sequence shown here is derived from an EMBL/GenBank/DDBJ whole genome shotgun (WGS) entry which is preliminary data.</text>
</comment>
<dbReference type="InterPro" id="IPR010323">
    <property type="entry name" value="DUF924"/>
</dbReference>
<accession>A0A086T7L3</accession>
<gene>
    <name evidence="1" type="ORF">ACRE_038450</name>
</gene>
<protein>
    <recommendedName>
        <fullName evidence="3">DUF924-domain-containing protein</fullName>
    </recommendedName>
</protein>
<dbReference type="Gene3D" id="1.25.40.10">
    <property type="entry name" value="Tetratricopeptide repeat domain"/>
    <property type="match status" value="1"/>
</dbReference>
<evidence type="ECO:0000313" key="2">
    <source>
        <dbReference type="Proteomes" id="UP000029964"/>
    </source>
</evidence>
<dbReference type="AlphaFoldDB" id="A0A086T7L3"/>
<name>A0A086T7L3_HAPC1</name>